<dbReference type="GO" id="GO:0003676">
    <property type="term" value="F:nucleic acid binding"/>
    <property type="evidence" value="ECO:0007669"/>
    <property type="project" value="InterPro"/>
</dbReference>
<dbReference type="Gene3D" id="3.30.420.10">
    <property type="entry name" value="Ribonuclease H-like superfamily/Ribonuclease H"/>
    <property type="match status" value="1"/>
</dbReference>
<dbReference type="HOGENOM" id="CLU_038374_1_2_1"/>
<proteinExistence type="predicted"/>
<dbReference type="InterPro" id="IPR036397">
    <property type="entry name" value="RNaseH_sf"/>
</dbReference>
<gene>
    <name evidence="2" type="ORF">RirG_224140</name>
</gene>
<protein>
    <recommendedName>
        <fullName evidence="1">Integrase catalytic domain-containing protein</fullName>
    </recommendedName>
</protein>
<dbReference type="InterPro" id="IPR001584">
    <property type="entry name" value="Integrase_cat-core"/>
</dbReference>
<dbReference type="AlphaFoldDB" id="A0A015K7Z6"/>
<name>A0A015K7Z6_RHIIW</name>
<feature type="domain" description="Integrase catalytic" evidence="1">
    <location>
        <begin position="216"/>
        <end position="397"/>
    </location>
</feature>
<dbReference type="SUPFAM" id="SSF53098">
    <property type="entry name" value="Ribonuclease H-like"/>
    <property type="match status" value="1"/>
</dbReference>
<dbReference type="EMBL" id="JEMT01028111">
    <property type="protein sequence ID" value="EXX55586.1"/>
    <property type="molecule type" value="Genomic_DNA"/>
</dbReference>
<dbReference type="Proteomes" id="UP000022910">
    <property type="component" value="Unassembled WGS sequence"/>
</dbReference>
<dbReference type="PANTHER" id="PTHR46791:SF5">
    <property type="entry name" value="CLR5 DOMAIN-CONTAINING PROTEIN-RELATED"/>
    <property type="match status" value="1"/>
</dbReference>
<dbReference type="InterPro" id="IPR012337">
    <property type="entry name" value="RNaseH-like_sf"/>
</dbReference>
<dbReference type="PROSITE" id="PS50994">
    <property type="entry name" value="INTEGRASE"/>
    <property type="match status" value="1"/>
</dbReference>
<sequence length="481" mass="55718">MSQENFESYAGECLFNAINILEKGDDINAMELQVERLATLVSMYLGVQNFYSDETFQTKLDDINFVINRLNQRIEFLNNDTSFAVRNFVQKEKTGGRPKSLINEDVVKLLRQQGYNWTDIANTFNISVKTLSRRREESNLQDTIQPYTDLTDDELDEIVKQLKSENPFFGQSMMMGAVCSRGIRITRQQLRDSIQRVDALGTVTRRINIIPRRVYHVAGPNALWHIDGHHKLIRWKLVVHAGIDGFSRVITYLHCSNNNTSDTVFVYFKEGCDHFGTPSRVQADCGGENVKVQRYMNSYRGENRGSFIAGRSVHNQRIERLWVDLARNIVKTYFTIFMYLEDRCGLDINNPIYIFCLHYVFIPRINQSLSQWKASWNNHKIRTENHQTPMQLYSKGMIELGFRGMEDDLVDPNEYGIDWEGPTPAEEDNTVTVDEPRNVLTDEQYQSLRSTVNPLEEDEEGFGINIYKKTVSVVARILRNN</sequence>
<dbReference type="GO" id="GO:0005634">
    <property type="term" value="C:nucleus"/>
    <property type="evidence" value="ECO:0007669"/>
    <property type="project" value="UniProtKB-ARBA"/>
</dbReference>
<evidence type="ECO:0000313" key="2">
    <source>
        <dbReference type="EMBL" id="EXX55586.1"/>
    </source>
</evidence>
<organism evidence="2 3">
    <name type="scientific">Rhizophagus irregularis (strain DAOM 197198w)</name>
    <name type="common">Glomus intraradices</name>
    <dbReference type="NCBI Taxonomy" id="1432141"/>
    <lineage>
        <taxon>Eukaryota</taxon>
        <taxon>Fungi</taxon>
        <taxon>Fungi incertae sedis</taxon>
        <taxon>Mucoromycota</taxon>
        <taxon>Glomeromycotina</taxon>
        <taxon>Glomeromycetes</taxon>
        <taxon>Glomerales</taxon>
        <taxon>Glomeraceae</taxon>
        <taxon>Rhizophagus</taxon>
    </lineage>
</organism>
<keyword evidence="3" id="KW-1185">Reference proteome</keyword>
<dbReference type="InterPro" id="IPR058913">
    <property type="entry name" value="Integrase_dom_put"/>
</dbReference>
<dbReference type="STRING" id="1432141.A0A015K7Z6"/>
<evidence type="ECO:0000313" key="3">
    <source>
        <dbReference type="Proteomes" id="UP000022910"/>
    </source>
</evidence>
<reference evidence="2 3" key="1">
    <citation type="submission" date="2014-02" db="EMBL/GenBank/DDBJ databases">
        <title>Single nucleus genome sequencing reveals high similarity among nuclei of an endomycorrhizal fungus.</title>
        <authorList>
            <person name="Lin K."/>
            <person name="Geurts R."/>
            <person name="Zhang Z."/>
            <person name="Limpens E."/>
            <person name="Saunders D.G."/>
            <person name="Mu D."/>
            <person name="Pang E."/>
            <person name="Cao H."/>
            <person name="Cha H."/>
            <person name="Lin T."/>
            <person name="Zhou Q."/>
            <person name="Shang Y."/>
            <person name="Li Y."/>
            <person name="Ivanov S."/>
            <person name="Sharma T."/>
            <person name="Velzen R.V."/>
            <person name="Ruijter N.D."/>
            <person name="Aanen D.K."/>
            <person name="Win J."/>
            <person name="Kamoun S."/>
            <person name="Bisseling T."/>
            <person name="Huang S."/>
        </authorList>
    </citation>
    <scope>NUCLEOTIDE SEQUENCE [LARGE SCALE GENOMIC DNA]</scope>
    <source>
        <strain evidence="3">DAOM197198w</strain>
    </source>
</reference>
<evidence type="ECO:0000259" key="1">
    <source>
        <dbReference type="PROSITE" id="PS50994"/>
    </source>
</evidence>
<comment type="caution">
    <text evidence="2">The sequence shown here is derived from an EMBL/GenBank/DDBJ whole genome shotgun (WGS) entry which is preliminary data.</text>
</comment>
<dbReference type="PANTHER" id="PTHR46791">
    <property type="entry name" value="EXPRESSED PROTEIN"/>
    <property type="match status" value="1"/>
</dbReference>
<dbReference type="GO" id="GO:0015074">
    <property type="term" value="P:DNA integration"/>
    <property type="evidence" value="ECO:0007669"/>
    <property type="project" value="InterPro"/>
</dbReference>
<dbReference type="OMA" id="ANIFGCS"/>
<dbReference type="Pfam" id="PF24764">
    <property type="entry name" value="rva_4"/>
    <property type="match status" value="1"/>
</dbReference>
<dbReference type="OrthoDB" id="2339289at2759"/>
<accession>A0A015K7Z6</accession>